<evidence type="ECO:0000313" key="2">
    <source>
        <dbReference type="Proteomes" id="UP000526003"/>
    </source>
</evidence>
<reference evidence="1 2" key="1">
    <citation type="submission" date="2020-08" db="EMBL/GenBank/DDBJ databases">
        <title>Pseudomonas sp. nov.</title>
        <authorList>
            <person name="Gieschler S."/>
            <person name="Fiedler G."/>
            <person name="Brinks E."/>
            <person name="Boehnlein C."/>
            <person name="Franz C.M.A.P."/>
            <person name="Kabisch J."/>
        </authorList>
    </citation>
    <scope>NUCLEOTIDE SEQUENCE [LARGE SCALE GENOMIC DNA]</scope>
    <source>
        <strain evidence="1 2">MBT-1</strain>
    </source>
</reference>
<dbReference type="CDD" id="cd03801">
    <property type="entry name" value="GT4_PimA-like"/>
    <property type="match status" value="1"/>
</dbReference>
<dbReference type="GO" id="GO:0016740">
    <property type="term" value="F:transferase activity"/>
    <property type="evidence" value="ECO:0007669"/>
    <property type="project" value="UniProtKB-KW"/>
</dbReference>
<dbReference type="Pfam" id="PF13692">
    <property type="entry name" value="Glyco_trans_1_4"/>
    <property type="match status" value="1"/>
</dbReference>
<dbReference type="Gene3D" id="3.40.50.2000">
    <property type="entry name" value="Glycogen Phosphorylase B"/>
    <property type="match status" value="2"/>
</dbReference>
<dbReference type="EMBL" id="JACMYG010000005">
    <property type="protein sequence ID" value="MBC2689518.1"/>
    <property type="molecule type" value="Genomic_DNA"/>
</dbReference>
<dbReference type="InterPro" id="IPR007833">
    <property type="entry name" value="Capsule_polysaccharide_synth"/>
</dbReference>
<protein>
    <submittedName>
        <fullName evidence="1">Glycosyltransferase</fullName>
    </submittedName>
</protein>
<dbReference type="GO" id="GO:0015774">
    <property type="term" value="P:polysaccharide transport"/>
    <property type="evidence" value="ECO:0007669"/>
    <property type="project" value="InterPro"/>
</dbReference>
<dbReference type="PANTHER" id="PTHR12526:SF584">
    <property type="entry name" value="GLYCOSYLTRANSFERASE"/>
    <property type="match status" value="1"/>
</dbReference>
<dbReference type="Pfam" id="PF05159">
    <property type="entry name" value="Capsule_synth"/>
    <property type="match status" value="1"/>
</dbReference>
<dbReference type="PANTHER" id="PTHR12526">
    <property type="entry name" value="GLYCOSYLTRANSFERASE"/>
    <property type="match status" value="1"/>
</dbReference>
<dbReference type="RefSeq" id="WP_166589952.1">
    <property type="nucleotide sequence ID" value="NZ_JACMYG010000005.1"/>
</dbReference>
<keyword evidence="1" id="KW-0808">Transferase</keyword>
<dbReference type="SUPFAM" id="SSF53756">
    <property type="entry name" value="UDP-Glycosyltransferase/glycogen phosphorylase"/>
    <property type="match status" value="2"/>
</dbReference>
<sequence>MKTLKKILVLAPEIPFPVFKGNQSRIDQTLKVLIEAGHEVSIAVLNSNQEKRASVDIQNDLKSAYPQLKEIGIRRHPKFSPSKPNLLSKINIFQKNNLISDAESCPDNFKKLVGEMIRKNKPTHILTNYVKLDRAIPSSYRGTKIVDTHDIQTNILRAAINAGTNKRKVDVDTFEMHEFELLKKYEYIISINSNETKQIRQKLPNNKVFTIPAFNDFQIRQNHGNKKYDILFVGSASPFNAEGIKLFIQKSFPAIKKAYPKVTLAIAGDVSNVGSVRSLNGPNIVYLGRVPNLSSTYADSSIVVSPIISGAGMKVKNIEALSHGMPIVATSFSMDGIDVTDRKNALIQDDWSAFARAVIELLKNQQLRSTIAEGAYNLARSNYSKDTASRNYDAIIDNNFNFTNDVVESFTPQTNRNLKRTKALIYSTDAEYLIGYNISIAEELRKLGVYSEFIKMECTRENRFLANGFLVHTVRQDISKTRRQEIRKELSGQHNEDSLGKVVIQGIDISEDIDVYREMFPVHFAGKKSIDVVTQALLILESILSKVDKFTPDFLIGWNGNGPHFIFLMKVAAKIKNLPIFHIERGLLPDTLVFDPQGVNYKSTIAGSYLPLINSDERIIAAQYINDFASHGKTIVATQASNISSRKEILQEITLSEDDCYVFFPLQIEGDSNIVLNSPIYKKMQHVIEDLIEVTRDLNVHLVCRPHPENNISIEELRSSYPSVIFDNKLHLHSALKNSIANVVINSTVGLESIILGTPTIALGHSTYSGKGITYDAFHKDQIKDHLSAILKGSHDYVRCKQKTECLVHLLFSSTLFKLAESKSNGAMLKSTLLKNGVIINADMPPPLPPKYARNYMSKNTEFLRNLRSAGKIKVINSLADNTTQWLNGSNKPFVTNDLIVKKLSELTDAKIEINNDASIKQLQTDKNDGLVIYIKNSTDLSEPGRGSSTDSYTLDEYFYLA</sequence>
<organism evidence="1 2">
    <name type="scientific">Pseudomonas kielensis</name>
    <dbReference type="NCBI Taxonomy" id="2762577"/>
    <lineage>
        <taxon>Bacteria</taxon>
        <taxon>Pseudomonadati</taxon>
        <taxon>Pseudomonadota</taxon>
        <taxon>Gammaproteobacteria</taxon>
        <taxon>Pseudomonadales</taxon>
        <taxon>Pseudomonadaceae</taxon>
        <taxon>Pseudomonas</taxon>
    </lineage>
</organism>
<gene>
    <name evidence="1" type="ORF">H7995_06870</name>
</gene>
<comment type="caution">
    <text evidence="1">The sequence shown here is derived from an EMBL/GenBank/DDBJ whole genome shotgun (WGS) entry which is preliminary data.</text>
</comment>
<name>A0A7X1GDL1_9PSED</name>
<dbReference type="AlphaFoldDB" id="A0A7X1GDL1"/>
<dbReference type="GO" id="GO:0000271">
    <property type="term" value="P:polysaccharide biosynthetic process"/>
    <property type="evidence" value="ECO:0007669"/>
    <property type="project" value="InterPro"/>
</dbReference>
<keyword evidence="2" id="KW-1185">Reference proteome</keyword>
<accession>A0A7X1GDL1</accession>
<proteinExistence type="predicted"/>
<dbReference type="Proteomes" id="UP000526003">
    <property type="component" value="Unassembled WGS sequence"/>
</dbReference>
<evidence type="ECO:0000313" key="1">
    <source>
        <dbReference type="EMBL" id="MBC2689518.1"/>
    </source>
</evidence>